<reference evidence="2 3" key="1">
    <citation type="submission" date="2022-10" db="EMBL/GenBank/DDBJ databases">
        <title>Aestuariibacter sp. AA17 isolated from Montipora capitata coral fragment.</title>
        <authorList>
            <person name="Emsley S.A."/>
            <person name="Pfannmuller K.M."/>
            <person name="Loughran R.M."/>
            <person name="Shlafstein M."/>
            <person name="Papke E."/>
            <person name="Saw J.H."/>
            <person name="Ushijima B."/>
            <person name="Videau P."/>
        </authorList>
    </citation>
    <scope>NUCLEOTIDE SEQUENCE [LARGE SCALE GENOMIC DNA]</scope>
    <source>
        <strain evidence="2 3">AA17</strain>
    </source>
</reference>
<feature type="domain" description="Competence protein CoiA-like N-terminal" evidence="1">
    <location>
        <begin position="107"/>
        <end position="144"/>
    </location>
</feature>
<dbReference type="RefSeq" id="WP_263713027.1">
    <property type="nucleotide sequence ID" value="NZ_JAOWKX010000007.1"/>
</dbReference>
<name>A0ABT3AAP2_9ALTE</name>
<organism evidence="2 3">
    <name type="scientific">Fluctibacter corallii</name>
    <dbReference type="NCBI Taxonomy" id="2984329"/>
    <lineage>
        <taxon>Bacteria</taxon>
        <taxon>Pseudomonadati</taxon>
        <taxon>Pseudomonadota</taxon>
        <taxon>Gammaproteobacteria</taxon>
        <taxon>Alteromonadales</taxon>
        <taxon>Alteromonadaceae</taxon>
        <taxon>Fluctibacter</taxon>
    </lineage>
</organism>
<proteinExistence type="predicted"/>
<gene>
    <name evidence="2" type="ORF">OE749_13655</name>
</gene>
<sequence>MFGTEQQLKKRVKKSKNFFVIAFSDSEKAPRASSKNNSHLAPFCSLCTSQCSYHFVHVKLLKAKIYWLLAVLSIVFTELTNFMDEKEDSVQYRYAYNSRGNLTHVNDAKRLERYSCPGCEGDLIPILGQIKAKHFRHHYDSCSYETYIHKCAKNAFLNTYRRALTENEPITLELNRLVVCDGHKAKLLDDFGFKCEKVTLARYDLVRIFDKAELEKFDNVTGFTPDVLLQDSKSERRCFIEICVTHPCSQEKIASGIPIIEFKIESERDIQMLLDGVYRRIDERISLYNFSPKIQTRDKCSGTCIADNTEISCWTLSESGRLYEKRVALGNIEVDDFSSVNMWLKKLPSDALEANLQLFLQHADPERRYPMCLLCKHGKNWIDGYMECQKRAKKVAYTEARRCADYELI</sequence>
<dbReference type="InterPro" id="IPR057253">
    <property type="entry name" value="CoiA-like_N"/>
</dbReference>
<comment type="caution">
    <text evidence="2">The sequence shown here is derived from an EMBL/GenBank/DDBJ whole genome shotgun (WGS) entry which is preliminary data.</text>
</comment>
<accession>A0ABT3AAP2</accession>
<keyword evidence="3" id="KW-1185">Reference proteome</keyword>
<evidence type="ECO:0000313" key="3">
    <source>
        <dbReference type="Proteomes" id="UP001652504"/>
    </source>
</evidence>
<evidence type="ECO:0000259" key="1">
    <source>
        <dbReference type="Pfam" id="PF25164"/>
    </source>
</evidence>
<dbReference type="EMBL" id="JAOWKX010000007">
    <property type="protein sequence ID" value="MCV2885739.1"/>
    <property type="molecule type" value="Genomic_DNA"/>
</dbReference>
<dbReference type="Proteomes" id="UP001652504">
    <property type="component" value="Unassembled WGS sequence"/>
</dbReference>
<protein>
    <recommendedName>
        <fullName evidence="1">Competence protein CoiA-like N-terminal domain-containing protein</fullName>
    </recommendedName>
</protein>
<evidence type="ECO:0000313" key="2">
    <source>
        <dbReference type="EMBL" id="MCV2885739.1"/>
    </source>
</evidence>
<dbReference type="Pfam" id="PF25164">
    <property type="entry name" value="CoiA_N"/>
    <property type="match status" value="1"/>
</dbReference>